<name>A0A928V6T9_9GAMM</name>
<accession>A0A928V6T9</accession>
<feature type="active site" description="Proton donor/acceptor" evidence="2">
    <location>
        <position position="278"/>
    </location>
</feature>
<sequence>MTKTRIFSALTPIATLLLAGGLVACSESAPPEAVTASSLSSETAFLTAPEEQVLDKAQWSCPSTGGTAPKGRLIADRVDAADSTRDEPGLYEGPVWLNGALYFSDFTFADGFPSRIQRLVDNATMDTVIEDSGSNGLAVDADGFIIGAVHSTKSLTRFNLTTGERSNIAGIYQENAFNSPNDLTEAHDGSVYFTDPDFQRSAAPGGQDKTRVYRVSASGEVSVVDETIANPNGIALSPAQDVLYVAGGGENGFLRAYPIADGVPGEGKNLVDNVRVPDGLAIDCLGNIYVTEHLAQQARVFSPDGEELATIKVDANITNAAFGGPERKTLYLTGAGSVWKLELDVAGFPY</sequence>
<comment type="cofactor">
    <cofactor evidence="3">
        <name>Zn(2+)</name>
        <dbReference type="ChEBI" id="CHEBI:29105"/>
    </cofactor>
    <text evidence="3">Binds 1 divalent metal cation per subunit.</text>
</comment>
<dbReference type="GO" id="GO:0046872">
    <property type="term" value="F:metal ion binding"/>
    <property type="evidence" value="ECO:0007669"/>
    <property type="project" value="UniProtKB-KW"/>
</dbReference>
<dbReference type="InterPro" id="IPR011042">
    <property type="entry name" value="6-blade_b-propeller_TolB-like"/>
</dbReference>
<keyword evidence="7" id="KW-1185">Reference proteome</keyword>
<keyword evidence="4" id="KW-0732">Signal</keyword>
<feature type="binding site" evidence="3">
    <location>
        <position position="92"/>
    </location>
    <ligand>
        <name>a divalent metal cation</name>
        <dbReference type="ChEBI" id="CHEBI:60240"/>
    </ligand>
</feature>
<dbReference type="GO" id="GO:0016787">
    <property type="term" value="F:hydrolase activity"/>
    <property type="evidence" value="ECO:0007669"/>
    <property type="project" value="UniProtKB-KW"/>
</dbReference>
<dbReference type="InterPro" id="IPR013658">
    <property type="entry name" value="SGL"/>
</dbReference>
<comment type="caution">
    <text evidence="6">The sequence shown here is derived from an EMBL/GenBank/DDBJ whole genome shotgun (WGS) entry which is preliminary data.</text>
</comment>
<protein>
    <submittedName>
        <fullName evidence="6">SMP-30/gluconolactonase/LRE family protein</fullName>
    </submittedName>
</protein>
<evidence type="ECO:0000313" key="7">
    <source>
        <dbReference type="Proteomes" id="UP000652567"/>
    </source>
</evidence>
<keyword evidence="3" id="KW-0862">Zinc</keyword>
<feature type="binding site" evidence="3">
    <location>
        <position position="232"/>
    </location>
    <ligand>
        <name>a divalent metal cation</name>
        <dbReference type="ChEBI" id="CHEBI:60240"/>
    </ligand>
</feature>
<dbReference type="EMBL" id="PRDL01000001">
    <property type="protein sequence ID" value="MBE8717154.1"/>
    <property type="molecule type" value="Genomic_DNA"/>
</dbReference>
<feature type="signal peptide" evidence="4">
    <location>
        <begin position="1"/>
        <end position="24"/>
    </location>
</feature>
<feature type="binding site" evidence="3">
    <location>
        <position position="278"/>
    </location>
    <ligand>
        <name>a divalent metal cation</name>
        <dbReference type="ChEBI" id="CHEBI:60240"/>
    </ligand>
</feature>
<dbReference type="RefSeq" id="WP_193908778.1">
    <property type="nucleotide sequence ID" value="NZ_PRDL01000001.1"/>
</dbReference>
<dbReference type="InterPro" id="IPR005511">
    <property type="entry name" value="SMP-30"/>
</dbReference>
<proteinExistence type="predicted"/>
<dbReference type="PANTHER" id="PTHR47572:SF4">
    <property type="entry name" value="LACTONASE DRP35"/>
    <property type="match status" value="1"/>
</dbReference>
<feature type="binding site" evidence="3">
    <location>
        <position position="181"/>
    </location>
    <ligand>
        <name>substrate</name>
    </ligand>
</feature>
<dbReference type="InterPro" id="IPR051262">
    <property type="entry name" value="SMP-30/CGR1_Lactonase"/>
</dbReference>
<organism evidence="6 7">
    <name type="scientific">Cellvibrio polysaccharolyticus</name>
    <dbReference type="NCBI Taxonomy" id="2082724"/>
    <lineage>
        <taxon>Bacteria</taxon>
        <taxon>Pseudomonadati</taxon>
        <taxon>Pseudomonadota</taxon>
        <taxon>Gammaproteobacteria</taxon>
        <taxon>Cellvibrionales</taxon>
        <taxon>Cellvibrionaceae</taxon>
        <taxon>Cellvibrio</taxon>
    </lineage>
</organism>
<evidence type="ECO:0000259" key="5">
    <source>
        <dbReference type="Pfam" id="PF08450"/>
    </source>
</evidence>
<evidence type="ECO:0000313" key="6">
    <source>
        <dbReference type="EMBL" id="MBE8717154.1"/>
    </source>
</evidence>
<dbReference type="PRINTS" id="PR01790">
    <property type="entry name" value="SMP30FAMILY"/>
</dbReference>
<dbReference type="AlphaFoldDB" id="A0A928V6T9"/>
<feature type="domain" description="SMP-30/Gluconolactonase/LRE-like region" evidence="5">
    <location>
        <begin position="92"/>
        <end position="335"/>
    </location>
</feature>
<feature type="chain" id="PRO_5036689368" evidence="4">
    <location>
        <begin position="25"/>
        <end position="350"/>
    </location>
</feature>
<dbReference type="Pfam" id="PF08450">
    <property type="entry name" value="SGL"/>
    <property type="match status" value="1"/>
</dbReference>
<dbReference type="PANTHER" id="PTHR47572">
    <property type="entry name" value="LIPOPROTEIN-RELATED"/>
    <property type="match status" value="1"/>
</dbReference>
<dbReference type="PROSITE" id="PS51257">
    <property type="entry name" value="PROKAR_LIPOPROTEIN"/>
    <property type="match status" value="1"/>
</dbReference>
<keyword evidence="1" id="KW-0378">Hydrolase</keyword>
<dbReference type="Proteomes" id="UP000652567">
    <property type="component" value="Unassembled WGS sequence"/>
</dbReference>
<gene>
    <name evidence="6" type="ORF">C4F51_08130</name>
</gene>
<dbReference type="SUPFAM" id="SSF63829">
    <property type="entry name" value="Calcium-dependent phosphotriesterase"/>
    <property type="match status" value="1"/>
</dbReference>
<evidence type="ECO:0000256" key="3">
    <source>
        <dbReference type="PIRSR" id="PIRSR605511-2"/>
    </source>
</evidence>
<reference evidence="6" key="1">
    <citation type="submission" date="2018-07" db="EMBL/GenBank/DDBJ databases">
        <title>Genome assembly of strain Ka43.</title>
        <authorList>
            <person name="Kukolya J."/>
            <person name="Nagy I."/>
            <person name="Horvath B."/>
            <person name="Toth A."/>
        </authorList>
    </citation>
    <scope>NUCLEOTIDE SEQUENCE</scope>
    <source>
        <strain evidence="6">KB43</strain>
    </source>
</reference>
<evidence type="ECO:0000256" key="4">
    <source>
        <dbReference type="SAM" id="SignalP"/>
    </source>
</evidence>
<evidence type="ECO:0000256" key="2">
    <source>
        <dbReference type="PIRSR" id="PIRSR605511-1"/>
    </source>
</evidence>
<dbReference type="Gene3D" id="2.120.10.30">
    <property type="entry name" value="TolB, C-terminal domain"/>
    <property type="match status" value="1"/>
</dbReference>
<keyword evidence="3" id="KW-0479">Metal-binding</keyword>
<evidence type="ECO:0000256" key="1">
    <source>
        <dbReference type="ARBA" id="ARBA00022801"/>
    </source>
</evidence>